<protein>
    <submittedName>
        <fullName evidence="1">Uncharacterized protein</fullName>
    </submittedName>
</protein>
<accession>A0A0E9QBF2</accession>
<reference evidence="1" key="1">
    <citation type="submission" date="2014-11" db="EMBL/GenBank/DDBJ databases">
        <authorList>
            <person name="Amaro Gonzalez C."/>
        </authorList>
    </citation>
    <scope>NUCLEOTIDE SEQUENCE</scope>
</reference>
<dbReference type="EMBL" id="GBXM01029439">
    <property type="protein sequence ID" value="JAH79138.1"/>
    <property type="molecule type" value="Transcribed_RNA"/>
</dbReference>
<dbReference type="EMBL" id="GBXM01095154">
    <property type="protein sequence ID" value="JAH13423.1"/>
    <property type="molecule type" value="Transcribed_RNA"/>
</dbReference>
<sequence>MLKISNKRTQVLS</sequence>
<proteinExistence type="predicted"/>
<name>A0A0E9QBF2_ANGAN</name>
<dbReference type="EMBL" id="GBXM01036233">
    <property type="protein sequence ID" value="JAH72344.1"/>
    <property type="molecule type" value="Transcribed_RNA"/>
</dbReference>
<organism evidence="1">
    <name type="scientific">Anguilla anguilla</name>
    <name type="common">European freshwater eel</name>
    <name type="synonym">Muraena anguilla</name>
    <dbReference type="NCBI Taxonomy" id="7936"/>
    <lineage>
        <taxon>Eukaryota</taxon>
        <taxon>Metazoa</taxon>
        <taxon>Chordata</taxon>
        <taxon>Craniata</taxon>
        <taxon>Vertebrata</taxon>
        <taxon>Euteleostomi</taxon>
        <taxon>Actinopterygii</taxon>
        <taxon>Neopterygii</taxon>
        <taxon>Teleostei</taxon>
        <taxon>Anguilliformes</taxon>
        <taxon>Anguillidae</taxon>
        <taxon>Anguilla</taxon>
    </lineage>
</organism>
<evidence type="ECO:0000313" key="1">
    <source>
        <dbReference type="EMBL" id="JAH13423.1"/>
    </source>
</evidence>
<reference evidence="1" key="2">
    <citation type="journal article" date="2015" name="Fish Shellfish Immunol.">
        <title>Early steps in the European eel (Anguilla anguilla)-Vibrio vulnificus interaction in the gills: Role of the RtxA13 toxin.</title>
        <authorList>
            <person name="Callol A."/>
            <person name="Pajuelo D."/>
            <person name="Ebbesson L."/>
            <person name="Teles M."/>
            <person name="MacKenzie S."/>
            <person name="Amaro C."/>
        </authorList>
    </citation>
    <scope>NUCLEOTIDE SEQUENCE</scope>
</reference>